<feature type="domain" description="Heme-binding protein Shr-like Hb-interacting" evidence="2">
    <location>
        <begin position="734"/>
        <end position="803"/>
    </location>
</feature>
<dbReference type="RefSeq" id="WP_171644191.1">
    <property type="nucleotide sequence ID" value="NZ_WHOA01000104.1"/>
</dbReference>
<gene>
    <name evidence="3" type="ORF">GC098_15985</name>
</gene>
<dbReference type="Pfam" id="PF07550">
    <property type="entry name" value="Shr-like_HID"/>
    <property type="match status" value="1"/>
</dbReference>
<protein>
    <recommendedName>
        <fullName evidence="2">Heme-binding protein Shr-like Hb-interacting domain-containing protein</fullName>
    </recommendedName>
</protein>
<organism evidence="3 4">
    <name type="scientific">Paenibacillus phytorum</name>
    <dbReference type="NCBI Taxonomy" id="2654977"/>
    <lineage>
        <taxon>Bacteria</taxon>
        <taxon>Bacillati</taxon>
        <taxon>Bacillota</taxon>
        <taxon>Bacilli</taxon>
        <taxon>Bacillales</taxon>
        <taxon>Paenibacillaceae</taxon>
        <taxon>Paenibacillus</taxon>
    </lineage>
</organism>
<proteinExistence type="predicted"/>
<sequence>MFKQSKGLRKQVTGRLLSFLLALTVVIMPLSTSLSTTAQAAAITGSDITLENVIISNANHDVTLTFNVPVEGSQEVDDWRSLIEVKGSNDGAFNSITNYGGDAWISDTGAVIVSFYSSLLGDSNQIRVKAGALVGSLDSNYTVTSDQVSGSTAAQDLTVPNIVSTAISGDLKNVTLTLDTTVQTATYSVTSVTYNVDLYDFVKIKTMYDDSDFIRLSNDDTISVSGNQMVIAFAAPLSGYKSIQVLTGAVKGANSNVNDTMYADLNTEVITYSNHYLYNYNSDLGITFSQGVVNNMSDDALKAAITISKDGGAYTALGLNDKADVNKNLQPFSINRIGNGSFNLHFFTPLAPGSYKVKIAANALRSSIGLVAGELTTESIVARDITAPVYQSSEVSEDHKVVTLTFDKTLVNNVTQSCPYYWCIQSLSDYIYIEKSEYGYFQQLRYIGGTVELLNNKMIVTLNSPLTGTNNKIAINSGALRDELGNVLNTGVVTKFIDVVTTAPPRYLHSSIDNLNHDWTLFFDKNVKNNTASVDDLKAAIKLSIHGVEKSIESSTTVTFIDNKVVLHFAAPLVDNNIEIHIAVSVVADTVNSNALMDPITTEQLTPHNMYPPEFSEAYLISSHTVELYFYSNNETDLVDNTVDTAGSHLKEYVTYSTDKGATFLPLQPDDEVTISNGSLYVYFHQIIQGNLQIKIAGNTLKETYGNVLTTSVITGDIDTNYAPRFKGSFFSDVPSVLTFEDNAIWRSKIQKVVLSENASNWSERILSPEQYTISAGKLTILPGVLDQEVYYRVIVYADGFNNRYTDYMTAIRSQDSYYITPVKMEIANGITANVRIAENQSNGHLHVIFQLMNGQLPVSIVAAESDYFQSGTFTANFNVADASTNPNYKVRAFVVSEYSNSPLSVGVNLATSITDAEYDVIQYQNEND</sequence>
<evidence type="ECO:0000313" key="4">
    <source>
        <dbReference type="Proteomes" id="UP000616779"/>
    </source>
</evidence>
<dbReference type="EMBL" id="WHOA01000104">
    <property type="protein sequence ID" value="NOU72904.1"/>
    <property type="molecule type" value="Genomic_DNA"/>
</dbReference>
<comment type="caution">
    <text evidence="3">The sequence shown here is derived from an EMBL/GenBank/DDBJ whole genome shotgun (WGS) entry which is preliminary data.</text>
</comment>
<keyword evidence="4" id="KW-1185">Reference proteome</keyword>
<evidence type="ECO:0000256" key="1">
    <source>
        <dbReference type="SAM" id="SignalP"/>
    </source>
</evidence>
<dbReference type="InterPro" id="IPR011432">
    <property type="entry name" value="Shr-like_HID"/>
</dbReference>
<evidence type="ECO:0000313" key="3">
    <source>
        <dbReference type="EMBL" id="NOU72904.1"/>
    </source>
</evidence>
<dbReference type="Proteomes" id="UP000616779">
    <property type="component" value="Unassembled WGS sequence"/>
</dbReference>
<feature type="chain" id="PRO_5046364643" description="Heme-binding protein Shr-like Hb-interacting domain-containing protein" evidence="1">
    <location>
        <begin position="41"/>
        <end position="929"/>
    </location>
</feature>
<reference evidence="3 4" key="1">
    <citation type="submission" date="2019-10" db="EMBL/GenBank/DDBJ databases">
        <title>Description of Paenibacillus terrestris sp. nov.</title>
        <authorList>
            <person name="Carlier A."/>
            <person name="Qi S."/>
        </authorList>
    </citation>
    <scope>NUCLEOTIDE SEQUENCE [LARGE SCALE GENOMIC DNA]</scope>
    <source>
        <strain evidence="3 4">LMG 31458</strain>
    </source>
</reference>
<name>A0ABX1XYY1_9BACL</name>
<keyword evidence="1" id="KW-0732">Signal</keyword>
<accession>A0ABX1XYY1</accession>
<evidence type="ECO:0000259" key="2">
    <source>
        <dbReference type="Pfam" id="PF07550"/>
    </source>
</evidence>
<feature type="signal peptide" evidence="1">
    <location>
        <begin position="1"/>
        <end position="40"/>
    </location>
</feature>